<evidence type="ECO:0000259" key="2">
    <source>
        <dbReference type="Pfam" id="PF01048"/>
    </source>
</evidence>
<dbReference type="GO" id="GO:0008782">
    <property type="term" value="F:adenosylhomocysteine nucleosidase activity"/>
    <property type="evidence" value="ECO:0007669"/>
    <property type="project" value="TreeGrafter"/>
</dbReference>
<feature type="transmembrane region" description="Helical" evidence="1">
    <location>
        <begin position="287"/>
        <end position="309"/>
    </location>
</feature>
<dbReference type="Pfam" id="PF01048">
    <property type="entry name" value="PNP_UDP_1"/>
    <property type="match status" value="1"/>
</dbReference>
<dbReference type="InterPro" id="IPR000845">
    <property type="entry name" value="Nucleoside_phosphorylase_d"/>
</dbReference>
<feature type="transmembrane region" description="Helical" evidence="1">
    <location>
        <begin position="122"/>
        <end position="142"/>
    </location>
</feature>
<dbReference type="GO" id="GO:0005829">
    <property type="term" value="C:cytosol"/>
    <property type="evidence" value="ECO:0007669"/>
    <property type="project" value="TreeGrafter"/>
</dbReference>
<organism evidence="3 4">
    <name type="scientific">Dactylosporangium sucinum</name>
    <dbReference type="NCBI Taxonomy" id="1424081"/>
    <lineage>
        <taxon>Bacteria</taxon>
        <taxon>Bacillati</taxon>
        <taxon>Actinomycetota</taxon>
        <taxon>Actinomycetes</taxon>
        <taxon>Micromonosporales</taxon>
        <taxon>Micromonosporaceae</taxon>
        <taxon>Dactylosporangium</taxon>
    </lineage>
</organism>
<accession>A0A917WLB2</accession>
<proteinExistence type="predicted"/>
<evidence type="ECO:0000313" key="4">
    <source>
        <dbReference type="Proteomes" id="UP000642070"/>
    </source>
</evidence>
<comment type="caution">
    <text evidence="3">The sequence shown here is derived from an EMBL/GenBank/DDBJ whole genome shotgun (WGS) entry which is preliminary data.</text>
</comment>
<reference evidence="3" key="2">
    <citation type="submission" date="2020-09" db="EMBL/GenBank/DDBJ databases">
        <authorList>
            <person name="Sun Q."/>
            <person name="Ohkuma M."/>
        </authorList>
    </citation>
    <scope>NUCLEOTIDE SEQUENCE</scope>
    <source>
        <strain evidence="3">JCM 19831</strain>
    </source>
</reference>
<dbReference type="AlphaFoldDB" id="A0A917WLB2"/>
<feature type="domain" description="Nucleoside phosphorylase" evidence="2">
    <location>
        <begin position="440"/>
        <end position="640"/>
    </location>
</feature>
<dbReference type="GO" id="GO:0019284">
    <property type="term" value="P:L-methionine salvage from S-adenosylmethionine"/>
    <property type="evidence" value="ECO:0007669"/>
    <property type="project" value="TreeGrafter"/>
</dbReference>
<dbReference type="PANTHER" id="PTHR46832:SF1">
    <property type="entry name" value="5'-METHYLTHIOADENOSINE_S-ADENOSYLHOMOCYSTEINE NUCLEOSIDASE"/>
    <property type="match status" value="1"/>
</dbReference>
<reference evidence="3" key="1">
    <citation type="journal article" date="2014" name="Int. J. Syst. Evol. Microbiol.">
        <title>Complete genome sequence of Corynebacterium casei LMG S-19264T (=DSM 44701T), isolated from a smear-ripened cheese.</title>
        <authorList>
            <consortium name="US DOE Joint Genome Institute (JGI-PGF)"/>
            <person name="Walter F."/>
            <person name="Albersmeier A."/>
            <person name="Kalinowski J."/>
            <person name="Ruckert C."/>
        </authorList>
    </citation>
    <scope>NUCLEOTIDE SEQUENCE</scope>
    <source>
        <strain evidence="3">JCM 19831</strain>
    </source>
</reference>
<dbReference type="GO" id="GO:0009116">
    <property type="term" value="P:nucleoside metabolic process"/>
    <property type="evidence" value="ECO:0007669"/>
    <property type="project" value="InterPro"/>
</dbReference>
<protein>
    <recommendedName>
        <fullName evidence="2">Nucleoside phosphorylase domain-containing protein</fullName>
    </recommendedName>
</protein>
<keyword evidence="1" id="KW-0472">Membrane</keyword>
<dbReference type="SUPFAM" id="SSF53167">
    <property type="entry name" value="Purine and uridine phosphorylases"/>
    <property type="match status" value="1"/>
</dbReference>
<feature type="transmembrane region" description="Helical" evidence="1">
    <location>
        <begin position="148"/>
        <end position="173"/>
    </location>
</feature>
<gene>
    <name evidence="3" type="ORF">GCM10007977_012160</name>
</gene>
<dbReference type="GO" id="GO:0008930">
    <property type="term" value="F:methylthioadenosine nucleosidase activity"/>
    <property type="evidence" value="ECO:0007669"/>
    <property type="project" value="TreeGrafter"/>
</dbReference>
<evidence type="ECO:0000256" key="1">
    <source>
        <dbReference type="SAM" id="Phobius"/>
    </source>
</evidence>
<keyword evidence="1" id="KW-1133">Transmembrane helix</keyword>
<dbReference type="EMBL" id="BMPI01000005">
    <property type="protein sequence ID" value="GGM12524.1"/>
    <property type="molecule type" value="Genomic_DNA"/>
</dbReference>
<dbReference type="Gene3D" id="3.40.50.1580">
    <property type="entry name" value="Nucleoside phosphorylase domain"/>
    <property type="match status" value="1"/>
</dbReference>
<dbReference type="PANTHER" id="PTHR46832">
    <property type="entry name" value="5'-METHYLTHIOADENOSINE/S-ADENOSYLHOMOCYSTEINE NUCLEOSIDASE"/>
    <property type="match status" value="1"/>
</dbReference>
<name>A0A917WLB2_9ACTN</name>
<dbReference type="Proteomes" id="UP000642070">
    <property type="component" value="Unassembled WGS sequence"/>
</dbReference>
<dbReference type="InterPro" id="IPR035994">
    <property type="entry name" value="Nucleoside_phosphorylase_sf"/>
</dbReference>
<evidence type="ECO:0000313" key="3">
    <source>
        <dbReference type="EMBL" id="GGM12524.1"/>
    </source>
</evidence>
<keyword evidence="4" id="KW-1185">Reference proteome</keyword>
<sequence>MSSATTCVRSRGIGHHGLVLASSPAPLGPPRPPGWRGCWEAARSVRSSPFWRQVRDVVRPPGTAIHRSRPPLGLLLSAAARDGRLVWRSAGEFAVIEPPIARKRDWAGSDAGRSWLARLDRWWDHLVFAVPAFAALMLSVPVAFVPGVGLAACLFLILLALLYVTVQLGFGLIRFPRSLRVSPEDSARGLHWTVTLCHVSDAAHLDRLMRAALDRSRKLAAASMRPDPADGTHVLMCLESGVTTEEARRALTTAPSVVSADPIHSGVFVVRDGRQFRPPNPDAQRPLGGVALLLVATMLALAVTAVLVANGERGDCTDRGDCADRPATWLDAVYWQVSNMFFQDSGLVAATGQARLFGWLMRLLGLVVLFSVGVAIWRQARYHRERRAMRYRHIGTTIEASVRMLITVVLDTERDAIIEAFAEAGGAAAEPDTAGSYPIFRLGRLGPAEIFLAQAAQGTATPASMTLTASGLIAQLGVDYVVLAGICFGLWSRELDGGDQELGDVIVSDFVQGVDHRRVTDRGGTERILWRGERVQSTTALLLAFRAATHRWTGPRVHFGTVLSSNTLVDSAAFRSDLRREFPEASAGEMELTGLYAAAASNGCGWIMVKGISDWGAGGLTDDTRRSASRSAAAFVVRAITHGTLPAPRRHVRDGQGGADSA</sequence>
<feature type="transmembrane region" description="Helical" evidence="1">
    <location>
        <begin position="356"/>
        <end position="377"/>
    </location>
</feature>
<keyword evidence="1" id="KW-0812">Transmembrane</keyword>